<evidence type="ECO:0000313" key="5">
    <source>
        <dbReference type="EMBL" id="PJF17109.1"/>
    </source>
</evidence>
<dbReference type="InterPro" id="IPR008978">
    <property type="entry name" value="HSP20-like_chaperone"/>
</dbReference>
<dbReference type="CDD" id="cd06464">
    <property type="entry name" value="ACD_sHsps-like"/>
    <property type="match status" value="1"/>
</dbReference>
<protein>
    <submittedName>
        <fullName evidence="5">Putative heat shock protein Hsp20</fullName>
    </submittedName>
</protein>
<organism evidence="5 6">
    <name type="scientific">Paramicrosporidium saccamoebae</name>
    <dbReference type="NCBI Taxonomy" id="1246581"/>
    <lineage>
        <taxon>Eukaryota</taxon>
        <taxon>Fungi</taxon>
        <taxon>Fungi incertae sedis</taxon>
        <taxon>Cryptomycota</taxon>
        <taxon>Cryptomycota incertae sedis</taxon>
        <taxon>Paramicrosporidium</taxon>
    </lineage>
</organism>
<evidence type="ECO:0000313" key="6">
    <source>
        <dbReference type="Proteomes" id="UP000240830"/>
    </source>
</evidence>
<dbReference type="Pfam" id="PF00011">
    <property type="entry name" value="HSP20"/>
    <property type="match status" value="1"/>
</dbReference>
<reference evidence="5 6" key="1">
    <citation type="submission" date="2016-10" db="EMBL/GenBank/DDBJ databases">
        <title>The genome of Paramicrosporidium saccamoebae is the missing link in understanding Cryptomycota and Microsporidia evolution.</title>
        <authorList>
            <person name="Quandt C.A."/>
            <person name="Beaudet D."/>
            <person name="Corsaro D."/>
            <person name="Michel R."/>
            <person name="Corradi N."/>
            <person name="James T."/>
        </authorList>
    </citation>
    <scope>NUCLEOTIDE SEQUENCE [LARGE SCALE GENOMIC DNA]</scope>
    <source>
        <strain evidence="5 6">KSL3</strain>
    </source>
</reference>
<dbReference type="InterPro" id="IPR002068">
    <property type="entry name" value="A-crystallin/Hsp20_dom"/>
</dbReference>
<keyword evidence="3" id="KW-0732">Signal</keyword>
<keyword evidence="5" id="KW-0346">Stress response</keyword>
<dbReference type="EMBL" id="MTSL01000190">
    <property type="protein sequence ID" value="PJF17109.1"/>
    <property type="molecule type" value="Genomic_DNA"/>
</dbReference>
<feature type="domain" description="SHSP" evidence="4">
    <location>
        <begin position="53"/>
        <end position="161"/>
    </location>
</feature>
<evidence type="ECO:0000259" key="4">
    <source>
        <dbReference type="PROSITE" id="PS01031"/>
    </source>
</evidence>
<comment type="similarity">
    <text evidence="1 2">Belongs to the small heat shock protein (HSP20) family.</text>
</comment>
<evidence type="ECO:0000256" key="1">
    <source>
        <dbReference type="PROSITE-ProRule" id="PRU00285"/>
    </source>
</evidence>
<proteinExistence type="inferred from homology"/>
<dbReference type="Proteomes" id="UP000240830">
    <property type="component" value="Unassembled WGS sequence"/>
</dbReference>
<name>A0A2H9THC3_9FUNG</name>
<dbReference type="AlphaFoldDB" id="A0A2H9THC3"/>
<dbReference type="SUPFAM" id="SSF49764">
    <property type="entry name" value="HSP20-like chaperones"/>
    <property type="match status" value="1"/>
</dbReference>
<feature type="chain" id="PRO_5014124954" evidence="3">
    <location>
        <begin position="18"/>
        <end position="175"/>
    </location>
</feature>
<dbReference type="PROSITE" id="PS01031">
    <property type="entry name" value="SHSP"/>
    <property type="match status" value="1"/>
</dbReference>
<feature type="signal peptide" evidence="3">
    <location>
        <begin position="1"/>
        <end position="17"/>
    </location>
</feature>
<comment type="caution">
    <text evidence="5">The sequence shown here is derived from an EMBL/GenBank/DDBJ whole genome shotgun (WGS) entry which is preliminary data.</text>
</comment>
<dbReference type="OrthoDB" id="5511210at2759"/>
<evidence type="ECO:0000256" key="3">
    <source>
        <dbReference type="SAM" id="SignalP"/>
    </source>
</evidence>
<dbReference type="Gene3D" id="2.60.40.790">
    <property type="match status" value="1"/>
</dbReference>
<evidence type="ECO:0000256" key="2">
    <source>
        <dbReference type="RuleBase" id="RU003616"/>
    </source>
</evidence>
<gene>
    <name evidence="5" type="ORF">PSACC_03066</name>
</gene>
<keyword evidence="6" id="KW-1185">Reference proteome</keyword>
<accession>A0A2H9THC3</accession>
<sequence length="175" mass="19714">MILTAPALVASTAIIFALQSWTLMHPGEYVESPSVGLRDASQAVKDATRVRMDSLRTDRRNFQVRVLPDDYIVFLDCPGLPISSLHIHLTRNQLLVFGDHEECFSRGSRRACYERSVEEVFELPEDADQERVEAWSTLGVLVVRVPRKALPAEKVVKVAQRGTLDKILERVGLED</sequence>